<evidence type="ECO:0000259" key="3">
    <source>
        <dbReference type="Pfam" id="PF11396"/>
    </source>
</evidence>
<dbReference type="OrthoDB" id="980012at2"/>
<organism evidence="4 5">
    <name type="scientific">Spirosoma endophyticum</name>
    <dbReference type="NCBI Taxonomy" id="662367"/>
    <lineage>
        <taxon>Bacteria</taxon>
        <taxon>Pseudomonadati</taxon>
        <taxon>Bacteroidota</taxon>
        <taxon>Cytophagia</taxon>
        <taxon>Cytophagales</taxon>
        <taxon>Cytophagaceae</taxon>
        <taxon>Spirosoma</taxon>
    </lineage>
</organism>
<feature type="domain" description="Putative beta-lactamase-inhibitor-like PepSY-like" evidence="3">
    <location>
        <begin position="51"/>
        <end position="96"/>
    </location>
</feature>
<evidence type="ECO:0000256" key="2">
    <source>
        <dbReference type="SAM" id="SignalP"/>
    </source>
</evidence>
<sequence>MKTLLVFSCVAALVVSLNACNHNSVDPSTDGSARTSGAASTTLTGPHNLTTVDVSSLPTTITTYISTNYAGATVKEAKKDEKGNYVVAITVNGSVKLLLFATDGTFVKVADGKPKHRPGDSTHHRMPGDSVRHHPPGDSAHHPKPAIGDSTHHPRPGKGPDLKEVTVSSLPVAITTYITANYAGSTINKAVQEAKTSDYIVSISTADSKRALLLFSADGTFKKAVSGK</sequence>
<dbReference type="Gene3D" id="3.40.1420.30">
    <property type="match status" value="1"/>
</dbReference>
<feature type="region of interest" description="Disordered" evidence="1">
    <location>
        <begin position="111"/>
        <end position="163"/>
    </location>
</feature>
<dbReference type="Proteomes" id="UP000198598">
    <property type="component" value="Unassembled WGS sequence"/>
</dbReference>
<feature type="signal peptide" evidence="2">
    <location>
        <begin position="1"/>
        <end position="19"/>
    </location>
</feature>
<feature type="domain" description="Putative beta-lactamase-inhibitor-like PepSY-like" evidence="3">
    <location>
        <begin position="163"/>
        <end position="222"/>
    </location>
</feature>
<dbReference type="STRING" id="662367.SAMN05216167_104513"/>
<dbReference type="SUPFAM" id="SSF160574">
    <property type="entry name" value="BT0923-like"/>
    <property type="match status" value="1"/>
</dbReference>
<gene>
    <name evidence="4" type="ORF">SAMN05216167_104513</name>
</gene>
<dbReference type="Pfam" id="PF11396">
    <property type="entry name" value="PepSY_like"/>
    <property type="match status" value="2"/>
</dbReference>
<feature type="chain" id="PRO_5011709965" evidence="2">
    <location>
        <begin position="20"/>
        <end position="228"/>
    </location>
</feature>
<accession>A0A1I1RS63</accession>
<reference evidence="4 5" key="1">
    <citation type="submission" date="2016-10" db="EMBL/GenBank/DDBJ databases">
        <authorList>
            <person name="de Groot N.N."/>
        </authorList>
    </citation>
    <scope>NUCLEOTIDE SEQUENCE [LARGE SCALE GENOMIC DNA]</scope>
    <source>
        <strain evidence="4 5">DSM 26130</strain>
    </source>
</reference>
<keyword evidence="5" id="KW-1185">Reference proteome</keyword>
<feature type="region of interest" description="Disordered" evidence="1">
    <location>
        <begin position="25"/>
        <end position="46"/>
    </location>
</feature>
<dbReference type="InterPro" id="IPR021533">
    <property type="entry name" value="PepSY-like"/>
</dbReference>
<dbReference type="AlphaFoldDB" id="A0A1I1RS63"/>
<dbReference type="EMBL" id="FOLQ01000004">
    <property type="protein sequence ID" value="SFD36877.1"/>
    <property type="molecule type" value="Genomic_DNA"/>
</dbReference>
<evidence type="ECO:0000313" key="4">
    <source>
        <dbReference type="EMBL" id="SFD36877.1"/>
    </source>
</evidence>
<name>A0A1I1RS63_9BACT</name>
<evidence type="ECO:0000256" key="1">
    <source>
        <dbReference type="SAM" id="MobiDB-lite"/>
    </source>
</evidence>
<dbReference type="RefSeq" id="WP_093827222.1">
    <property type="nucleotide sequence ID" value="NZ_FOLQ01000004.1"/>
</dbReference>
<keyword evidence="2" id="KW-0732">Signal</keyword>
<proteinExistence type="predicted"/>
<feature type="compositionally biased region" description="Basic and acidic residues" evidence="1">
    <location>
        <begin position="111"/>
        <end position="141"/>
    </location>
</feature>
<evidence type="ECO:0000313" key="5">
    <source>
        <dbReference type="Proteomes" id="UP000198598"/>
    </source>
</evidence>
<protein>
    <submittedName>
        <fullName evidence="4">Putative beta-lactamase-inhibitor-like, PepSY-like</fullName>
    </submittedName>
</protein>